<reference evidence="2" key="1">
    <citation type="submission" date="2015-04" db="UniProtKB">
        <authorList>
            <consortium name="EnsemblPlants"/>
        </authorList>
    </citation>
    <scope>IDENTIFICATION</scope>
</reference>
<accession>A0A0E0CPU4</accession>
<reference evidence="2" key="2">
    <citation type="submission" date="2018-05" db="EMBL/GenBank/DDBJ databases">
        <title>OmerRS3 (Oryza meridionalis Reference Sequence Version 3).</title>
        <authorList>
            <person name="Zhang J."/>
            <person name="Kudrna D."/>
            <person name="Lee S."/>
            <person name="Talag J."/>
            <person name="Welchert J."/>
            <person name="Wing R.A."/>
        </authorList>
    </citation>
    <scope>NUCLEOTIDE SEQUENCE [LARGE SCALE GENOMIC DNA]</scope>
    <source>
        <strain evidence="2">cv. OR44</strain>
    </source>
</reference>
<protein>
    <submittedName>
        <fullName evidence="2">Uncharacterized protein</fullName>
    </submittedName>
</protein>
<keyword evidence="3" id="KW-1185">Reference proteome</keyword>
<evidence type="ECO:0000256" key="1">
    <source>
        <dbReference type="SAM" id="MobiDB-lite"/>
    </source>
</evidence>
<dbReference type="Proteomes" id="UP000008021">
    <property type="component" value="Chromosome 2"/>
</dbReference>
<evidence type="ECO:0000313" key="3">
    <source>
        <dbReference type="Proteomes" id="UP000008021"/>
    </source>
</evidence>
<feature type="compositionally biased region" description="Pro residues" evidence="1">
    <location>
        <begin position="70"/>
        <end position="85"/>
    </location>
</feature>
<dbReference type="AlphaFoldDB" id="A0A0E0CPU4"/>
<sequence length="102" mass="10191">MRRLGAVVAARRRWQLGGGGGSTALRGGSAGLDAEADAVGVHGGGVRPNRAAAARLGGVARPMLALVSALPPPPPPPPPSLPPSPMARLGLDDRAARLPRCP</sequence>
<dbReference type="EnsemblPlants" id="OMERI02G27180.1">
    <property type="protein sequence ID" value="OMERI02G27180.1"/>
    <property type="gene ID" value="OMERI02G27180"/>
</dbReference>
<feature type="region of interest" description="Disordered" evidence="1">
    <location>
        <begin position="68"/>
        <end position="102"/>
    </location>
</feature>
<evidence type="ECO:0000313" key="2">
    <source>
        <dbReference type="EnsemblPlants" id="OMERI02G27180.1"/>
    </source>
</evidence>
<organism evidence="2">
    <name type="scientific">Oryza meridionalis</name>
    <dbReference type="NCBI Taxonomy" id="40149"/>
    <lineage>
        <taxon>Eukaryota</taxon>
        <taxon>Viridiplantae</taxon>
        <taxon>Streptophyta</taxon>
        <taxon>Embryophyta</taxon>
        <taxon>Tracheophyta</taxon>
        <taxon>Spermatophyta</taxon>
        <taxon>Magnoliopsida</taxon>
        <taxon>Liliopsida</taxon>
        <taxon>Poales</taxon>
        <taxon>Poaceae</taxon>
        <taxon>BOP clade</taxon>
        <taxon>Oryzoideae</taxon>
        <taxon>Oryzeae</taxon>
        <taxon>Oryzinae</taxon>
        <taxon>Oryza</taxon>
    </lineage>
</organism>
<proteinExistence type="predicted"/>
<name>A0A0E0CPU4_9ORYZ</name>
<dbReference type="Gramene" id="OMERI02G27180.1">
    <property type="protein sequence ID" value="OMERI02G27180.1"/>
    <property type="gene ID" value="OMERI02G27180"/>
</dbReference>
<dbReference type="HOGENOM" id="CLU_2281929_0_0_1"/>